<keyword evidence="4" id="KW-0547">Nucleotide-binding</keyword>
<dbReference type="GO" id="GO:0000166">
    <property type="term" value="F:nucleotide binding"/>
    <property type="evidence" value="ECO:0007669"/>
    <property type="project" value="UniProtKB-KW"/>
</dbReference>
<dbReference type="GO" id="GO:0004540">
    <property type="term" value="F:RNA nuclease activity"/>
    <property type="evidence" value="ECO:0007669"/>
    <property type="project" value="InterPro"/>
</dbReference>
<dbReference type="PANTHER" id="PTHR34139">
    <property type="entry name" value="UPF0331 PROTEIN MJ0127"/>
    <property type="match status" value="1"/>
</dbReference>
<dbReference type="AlphaFoldDB" id="A0A1T4M814"/>
<keyword evidence="3" id="KW-0540">Nuclease</keyword>
<reference evidence="6 7" key="1">
    <citation type="submission" date="2017-02" db="EMBL/GenBank/DDBJ databases">
        <authorList>
            <person name="Peterson S.W."/>
        </authorList>
    </citation>
    <scope>NUCLEOTIDE SEQUENCE [LARGE SCALE GENOMIC DNA]</scope>
    <source>
        <strain evidence="6 7">ATCC 51222</strain>
    </source>
</reference>
<evidence type="ECO:0000256" key="2">
    <source>
        <dbReference type="ARBA" id="ARBA00022649"/>
    </source>
</evidence>
<organism evidence="6 7">
    <name type="scientific">Eubacterium coprostanoligenes</name>
    <dbReference type="NCBI Taxonomy" id="290054"/>
    <lineage>
        <taxon>Bacteria</taxon>
        <taxon>Bacillati</taxon>
        <taxon>Bacillota</taxon>
        <taxon>Clostridia</taxon>
        <taxon>Eubacteriales</taxon>
        <taxon>Eubacteriaceae</taxon>
        <taxon>Eubacterium</taxon>
    </lineage>
</organism>
<dbReference type="STRING" id="290054.SAMN02745114_01175"/>
<proteinExistence type="predicted"/>
<dbReference type="OrthoDB" id="9810538at2"/>
<dbReference type="GO" id="GO:0016787">
    <property type="term" value="F:hydrolase activity"/>
    <property type="evidence" value="ECO:0007669"/>
    <property type="project" value="UniProtKB-KW"/>
</dbReference>
<dbReference type="GO" id="GO:0110001">
    <property type="term" value="C:toxin-antitoxin complex"/>
    <property type="evidence" value="ECO:0007669"/>
    <property type="project" value="InterPro"/>
</dbReference>
<dbReference type="PANTHER" id="PTHR34139:SF1">
    <property type="entry name" value="RNASE MJ1380-RELATED"/>
    <property type="match status" value="1"/>
</dbReference>
<keyword evidence="5" id="KW-0378">Hydrolase</keyword>
<dbReference type="Proteomes" id="UP000190657">
    <property type="component" value="Unassembled WGS sequence"/>
</dbReference>
<evidence type="ECO:0000313" key="7">
    <source>
        <dbReference type="Proteomes" id="UP000190657"/>
    </source>
</evidence>
<name>A0A1T4M814_9FIRM</name>
<accession>A0A1T4M814</accession>
<evidence type="ECO:0000256" key="5">
    <source>
        <dbReference type="ARBA" id="ARBA00022801"/>
    </source>
</evidence>
<dbReference type="Pfam" id="PF01934">
    <property type="entry name" value="HepT-like"/>
    <property type="match status" value="1"/>
</dbReference>
<sequence length="111" mass="13134">MKKSDTERIKKIVSTWDALKRQIDEHSITKEQLLDDEFSQWAVTTPLYNIGEQVYKISDETKKQNPQIIWSVVSGLRHRLVHDYEGINWSIIVDVIFNEMEEFVNDVKKLI</sequence>
<keyword evidence="1" id="KW-0597">Phosphoprotein</keyword>
<dbReference type="RefSeq" id="WP_078768652.1">
    <property type="nucleotide sequence ID" value="NZ_FUWW01000011.1"/>
</dbReference>
<evidence type="ECO:0000256" key="3">
    <source>
        <dbReference type="ARBA" id="ARBA00022722"/>
    </source>
</evidence>
<keyword evidence="7" id="KW-1185">Reference proteome</keyword>
<keyword evidence="2" id="KW-1277">Toxin-antitoxin system</keyword>
<evidence type="ECO:0000256" key="4">
    <source>
        <dbReference type="ARBA" id="ARBA00022741"/>
    </source>
</evidence>
<dbReference type="InterPro" id="IPR051813">
    <property type="entry name" value="HepT_RNase_toxin"/>
</dbReference>
<gene>
    <name evidence="6" type="ORF">SAMN02745114_01175</name>
</gene>
<dbReference type="InterPro" id="IPR008201">
    <property type="entry name" value="HepT-like"/>
</dbReference>
<evidence type="ECO:0000256" key="1">
    <source>
        <dbReference type="ARBA" id="ARBA00022553"/>
    </source>
</evidence>
<evidence type="ECO:0000313" key="6">
    <source>
        <dbReference type="EMBL" id="SJZ62986.1"/>
    </source>
</evidence>
<protein>
    <submittedName>
        <fullName evidence="6">Uncharacterized conserved protein, contains HEPN domain</fullName>
    </submittedName>
</protein>
<dbReference type="EMBL" id="FUWW01000011">
    <property type="protein sequence ID" value="SJZ62986.1"/>
    <property type="molecule type" value="Genomic_DNA"/>
</dbReference>